<protein>
    <recommendedName>
        <fullName evidence="4">Protein PHYTOCHROME KINASE SUBSTRATE 1-like</fullName>
    </recommendedName>
</protein>
<dbReference type="InterPro" id="IPR039615">
    <property type="entry name" value="PKS"/>
</dbReference>
<name>A0AAN8URU7_9MAGN</name>
<reference evidence="2 3" key="1">
    <citation type="submission" date="2023-12" db="EMBL/GenBank/DDBJ databases">
        <title>A high-quality genome assembly for Dillenia turbinata (Dilleniales).</title>
        <authorList>
            <person name="Chanderbali A."/>
        </authorList>
    </citation>
    <scope>NUCLEOTIDE SEQUENCE [LARGE SCALE GENOMIC DNA]</scope>
    <source>
        <strain evidence="2">LSX21</strain>
        <tissue evidence="2">Leaf</tissue>
    </source>
</reference>
<accession>A0AAN8URU7</accession>
<feature type="compositionally biased region" description="Polar residues" evidence="1">
    <location>
        <begin position="34"/>
        <end position="45"/>
    </location>
</feature>
<evidence type="ECO:0000313" key="3">
    <source>
        <dbReference type="Proteomes" id="UP001370490"/>
    </source>
</evidence>
<dbReference type="GO" id="GO:0009638">
    <property type="term" value="P:phototropism"/>
    <property type="evidence" value="ECO:0007669"/>
    <property type="project" value="InterPro"/>
</dbReference>
<feature type="region of interest" description="Disordered" evidence="1">
    <location>
        <begin position="34"/>
        <end position="53"/>
    </location>
</feature>
<dbReference type="EMBL" id="JBAMMX010000020">
    <property type="protein sequence ID" value="KAK6920845.1"/>
    <property type="molecule type" value="Genomic_DNA"/>
</dbReference>
<dbReference type="Proteomes" id="UP001370490">
    <property type="component" value="Unassembled WGS sequence"/>
</dbReference>
<proteinExistence type="predicted"/>
<keyword evidence="3" id="KW-1185">Reference proteome</keyword>
<feature type="region of interest" description="Disordered" evidence="1">
    <location>
        <begin position="159"/>
        <end position="179"/>
    </location>
</feature>
<evidence type="ECO:0008006" key="4">
    <source>
        <dbReference type="Google" id="ProtNLM"/>
    </source>
</evidence>
<evidence type="ECO:0000256" key="1">
    <source>
        <dbReference type="SAM" id="MobiDB-lite"/>
    </source>
</evidence>
<dbReference type="PANTHER" id="PTHR33781">
    <property type="entry name" value="PROTEIN PHYTOCHROME KINASE SUBSTRATE 1-RELATED"/>
    <property type="match status" value="1"/>
</dbReference>
<comment type="caution">
    <text evidence="2">The sequence shown here is derived from an EMBL/GenBank/DDBJ whole genome shotgun (WGS) entry which is preliminary data.</text>
</comment>
<evidence type="ECO:0000313" key="2">
    <source>
        <dbReference type="EMBL" id="KAK6920845.1"/>
    </source>
</evidence>
<sequence>MESEIHKTPQRDASFSFYLKKDEDNFVRKLAESIQSSFPTSTSPQETPPVSFGRTKLVENEISVFSAEKYFKEDMLEETQKVAKDGVRNRRIKKADQLDPHGMKPKAEPRIPSAFSEASWNSQTALLPSLRRIPSQRRQKSVNSKMFFSSFGCNGSCSDKKSVDVDRTSESGRMADERGARKEAIQLDQNPATMDAMKLSKTSHLVNGENQNQSFRRISIGLNNDYLAFPLGKPGLEKLTVGRKLEEEEEREAPRKSLEVFGSPKLKKGGIAANLERKLSVLTWDAIPKAQSIPPSAPSEATHDDVASDASSDLFEIENLPGSSPFLTRQTSDSSCITPIYAPSEASIEWSVVTASAANFSTLSDCDESLPLDNIKTTREIVSTATSKRTSTTAKTRIGKEALQIRPTGLLGCRSHKAVRVAENATNSLLIV</sequence>
<organism evidence="2 3">
    <name type="scientific">Dillenia turbinata</name>
    <dbReference type="NCBI Taxonomy" id="194707"/>
    <lineage>
        <taxon>Eukaryota</taxon>
        <taxon>Viridiplantae</taxon>
        <taxon>Streptophyta</taxon>
        <taxon>Embryophyta</taxon>
        <taxon>Tracheophyta</taxon>
        <taxon>Spermatophyta</taxon>
        <taxon>Magnoliopsida</taxon>
        <taxon>eudicotyledons</taxon>
        <taxon>Gunneridae</taxon>
        <taxon>Pentapetalae</taxon>
        <taxon>Dilleniales</taxon>
        <taxon>Dilleniaceae</taxon>
        <taxon>Dillenia</taxon>
    </lineage>
</organism>
<dbReference type="AlphaFoldDB" id="A0AAN8URU7"/>
<gene>
    <name evidence="2" type="ORF">RJ641_014523</name>
</gene>
<dbReference type="PANTHER" id="PTHR33781:SF3">
    <property type="entry name" value="PROTEIN PHYTOCHROME KINASE SUBSTRATE 3"/>
    <property type="match status" value="1"/>
</dbReference>